<accession>A0AA88UQC6</accession>
<comment type="caution">
    <text evidence="1">The sequence shown here is derived from an EMBL/GenBank/DDBJ whole genome shotgun (WGS) entry which is preliminary data.</text>
</comment>
<dbReference type="AlphaFoldDB" id="A0AA88UQC6"/>
<evidence type="ECO:0000313" key="1">
    <source>
        <dbReference type="EMBL" id="KAK2983867.1"/>
    </source>
</evidence>
<name>A0AA88UQC6_9ASTE</name>
<organism evidence="1 2">
    <name type="scientific">Escallonia rubra</name>
    <dbReference type="NCBI Taxonomy" id="112253"/>
    <lineage>
        <taxon>Eukaryota</taxon>
        <taxon>Viridiplantae</taxon>
        <taxon>Streptophyta</taxon>
        <taxon>Embryophyta</taxon>
        <taxon>Tracheophyta</taxon>
        <taxon>Spermatophyta</taxon>
        <taxon>Magnoliopsida</taxon>
        <taxon>eudicotyledons</taxon>
        <taxon>Gunneridae</taxon>
        <taxon>Pentapetalae</taxon>
        <taxon>asterids</taxon>
        <taxon>campanulids</taxon>
        <taxon>Escalloniales</taxon>
        <taxon>Escalloniaceae</taxon>
        <taxon>Escallonia</taxon>
    </lineage>
</organism>
<dbReference type="EMBL" id="JAVXUO010001296">
    <property type="protein sequence ID" value="KAK2983867.1"/>
    <property type="molecule type" value="Genomic_DNA"/>
</dbReference>
<evidence type="ECO:0000313" key="2">
    <source>
        <dbReference type="Proteomes" id="UP001187471"/>
    </source>
</evidence>
<protein>
    <recommendedName>
        <fullName evidence="3">Protein FAR1-RELATED SEQUENCE</fullName>
    </recommendedName>
</protein>
<keyword evidence="2" id="KW-1185">Reference proteome</keyword>
<evidence type="ECO:0008006" key="3">
    <source>
        <dbReference type="Google" id="ProtNLM"/>
    </source>
</evidence>
<proteinExistence type="predicted"/>
<reference evidence="1" key="1">
    <citation type="submission" date="2022-12" db="EMBL/GenBank/DDBJ databases">
        <title>Draft genome assemblies for two species of Escallonia (Escalloniales).</title>
        <authorList>
            <person name="Chanderbali A."/>
            <person name="Dervinis C."/>
            <person name="Anghel I."/>
            <person name="Soltis D."/>
            <person name="Soltis P."/>
            <person name="Zapata F."/>
        </authorList>
    </citation>
    <scope>NUCLEOTIDE SEQUENCE</scope>
    <source>
        <strain evidence="1">UCBG92.1500</strain>
        <tissue evidence="1">Leaf</tissue>
    </source>
</reference>
<dbReference type="Proteomes" id="UP001187471">
    <property type="component" value="Unassembled WGS sequence"/>
</dbReference>
<sequence length="99" mass="11223">MWVVEKFHDVHNHPLTTTPSKVIKHRSHSKYHRTNVCKSLVADLNNKGLRPSQIVMKPSEEAELLQMDSNTVTLAAYLINALSIPQLMCYLLNSALVEL</sequence>
<gene>
    <name evidence="1" type="ORF">RJ640_016599</name>
</gene>